<evidence type="ECO:0000256" key="1">
    <source>
        <dbReference type="ARBA" id="ARBA00007430"/>
    </source>
</evidence>
<evidence type="ECO:0000313" key="5">
    <source>
        <dbReference type="Proteomes" id="UP000194903"/>
    </source>
</evidence>
<dbReference type="AlphaFoldDB" id="A0A252F7Y6"/>
<reference evidence="4 5" key="1">
    <citation type="submission" date="2017-05" db="EMBL/GenBank/DDBJ databases">
        <title>Butyricicoccus porcorum sp. nov. a butyrate-producing bacterium from the swine intestinal tract.</title>
        <authorList>
            <person name="Trachsel J."/>
            <person name="Humphrey S."/>
            <person name="Allen H.K."/>
        </authorList>
    </citation>
    <scope>NUCLEOTIDE SEQUENCE [LARGE SCALE GENOMIC DNA]</scope>
    <source>
        <strain evidence="4">BB10</strain>
    </source>
</reference>
<proteinExistence type="inferred from homology"/>
<name>A0A252F7Y6_9FIRM</name>
<organism evidence="4 5">
    <name type="scientific">Butyricicoccus porcorum</name>
    <dbReference type="NCBI Taxonomy" id="1945634"/>
    <lineage>
        <taxon>Bacteria</taxon>
        <taxon>Bacillati</taxon>
        <taxon>Bacillota</taxon>
        <taxon>Clostridia</taxon>
        <taxon>Eubacteriales</taxon>
        <taxon>Butyricicoccaceae</taxon>
        <taxon>Butyricicoccus</taxon>
    </lineage>
</organism>
<dbReference type="InterPro" id="IPR036291">
    <property type="entry name" value="NAD(P)-bd_dom_sf"/>
</dbReference>
<accession>A0A252F7Y6</accession>
<dbReference type="Pfam" id="PF02719">
    <property type="entry name" value="Polysacc_synt_2"/>
    <property type="match status" value="1"/>
</dbReference>
<evidence type="ECO:0000313" key="4">
    <source>
        <dbReference type="EMBL" id="OUM21864.1"/>
    </source>
</evidence>
<dbReference type="Proteomes" id="UP000194903">
    <property type="component" value="Unassembled WGS sequence"/>
</dbReference>
<dbReference type="InterPro" id="IPR051203">
    <property type="entry name" value="Polysaccharide_Synthase-Rel"/>
</dbReference>
<dbReference type="SUPFAM" id="SSF51735">
    <property type="entry name" value="NAD(P)-binding Rossmann-fold domains"/>
    <property type="match status" value="2"/>
</dbReference>
<feature type="transmembrane region" description="Helical" evidence="2">
    <location>
        <begin position="53"/>
        <end position="74"/>
    </location>
</feature>
<keyword evidence="2" id="KW-1133">Transmembrane helix</keyword>
<dbReference type="InterPro" id="IPR003869">
    <property type="entry name" value="Polysac_CapD-like"/>
</dbReference>
<dbReference type="RefSeq" id="WP_242969753.1">
    <property type="nucleotide sequence ID" value="NZ_NHOC01000001.1"/>
</dbReference>
<keyword evidence="5" id="KW-1185">Reference proteome</keyword>
<protein>
    <submittedName>
        <fullName evidence="4">Nucleoside-diphosphate sugar epimerase</fullName>
    </submittedName>
</protein>
<feature type="transmembrane region" description="Helical" evidence="2">
    <location>
        <begin position="20"/>
        <end position="38"/>
    </location>
</feature>
<evidence type="ECO:0000256" key="2">
    <source>
        <dbReference type="SAM" id="Phobius"/>
    </source>
</evidence>
<comment type="similarity">
    <text evidence="1">Belongs to the polysaccharide synthase family.</text>
</comment>
<keyword evidence="2" id="KW-0472">Membrane</keyword>
<dbReference type="CDD" id="cd05237">
    <property type="entry name" value="UDP_invert_4-6DH_SDR_e"/>
    <property type="match status" value="1"/>
</dbReference>
<feature type="transmembrane region" description="Helical" evidence="2">
    <location>
        <begin position="86"/>
        <end position="107"/>
    </location>
</feature>
<dbReference type="PANTHER" id="PTHR43318">
    <property type="entry name" value="UDP-N-ACETYLGLUCOSAMINE 4,6-DEHYDRATASE"/>
    <property type="match status" value="1"/>
</dbReference>
<sequence length="645" mass="72384">MKSMGDKQKTGRHRWRQQLVLLLDVCILLAVSMVIFRLTPDTNGTGSTDWNNLWPGLVQMSVCILLFQLLMRTYDTLWRYAETREYLTLLVGMAGGTLLNLLSMYVFGQRLSRMFVCTAAAFSLLVMLAVRMLYRRYRELVTRHTPRGGVYTGIIGAGDAGISLLREMRRSPEGRYQPHCFFDDDSEKIGTRIHGLPVYGPISALPERIGNLPVSELVVAMPTVSAERRREILGICTQTSCHVSVLPDRLDLLEHPNNASPLRTSMREVRIEDLLGRAPVQLDSARTKTFLQGKTVMVTGGGGSIGSELCRQIARCQPSRLVILDIYENGAYDVQQELVRRYGDALDLRVEIASVRDRRRLYQVFSMHRPQVVFHAAAHKHVPLMEESPTEAVKNNVFGTWNTICACETFSVEKFVLISTDKAVNPTNVMGATKRMCEQLMQSRKGISRTEFAAVRFGNVLGSNGSVVPLFRRQIAAGGPVTITDKRIIRYFMTIPEAAQLVLEAGAMAHGGEVYVLDMGEPVRILDLAEKLIRLSGYIPYSDIDIVEIGLRPGEKLYEELLMKSEELSKTENQKIFIERQEEVSPHVMGRMLEQLKQAADSGSADEVRRALHACVQTYHSAEEVNREAIEQMELQTQQAAMAEG</sequence>
<keyword evidence="2" id="KW-0812">Transmembrane</keyword>
<evidence type="ECO:0000259" key="3">
    <source>
        <dbReference type="Pfam" id="PF02719"/>
    </source>
</evidence>
<gene>
    <name evidence="4" type="ORF">CBW42_01190</name>
</gene>
<dbReference type="EMBL" id="NHOC01000001">
    <property type="protein sequence ID" value="OUM21864.1"/>
    <property type="molecule type" value="Genomic_DNA"/>
</dbReference>
<feature type="transmembrane region" description="Helical" evidence="2">
    <location>
        <begin position="113"/>
        <end position="134"/>
    </location>
</feature>
<dbReference type="PANTHER" id="PTHR43318:SF1">
    <property type="entry name" value="POLYSACCHARIDE BIOSYNTHESIS PROTEIN EPSC-RELATED"/>
    <property type="match status" value="1"/>
</dbReference>
<dbReference type="Pfam" id="PF13727">
    <property type="entry name" value="CoA_binding_3"/>
    <property type="match status" value="1"/>
</dbReference>
<feature type="domain" description="Polysaccharide biosynthesis protein CapD-like" evidence="3">
    <location>
        <begin position="296"/>
        <end position="579"/>
    </location>
</feature>
<dbReference type="Gene3D" id="3.40.50.720">
    <property type="entry name" value="NAD(P)-binding Rossmann-like Domain"/>
    <property type="match status" value="2"/>
</dbReference>
<comment type="caution">
    <text evidence="4">The sequence shown here is derived from an EMBL/GenBank/DDBJ whole genome shotgun (WGS) entry which is preliminary data.</text>
</comment>